<evidence type="ECO:0000313" key="7">
    <source>
        <dbReference type="Proteomes" id="UP000007148"/>
    </source>
</evidence>
<dbReference type="Pfam" id="PF07542">
    <property type="entry name" value="ATP12"/>
    <property type="match status" value="1"/>
</dbReference>
<keyword evidence="4" id="KW-0496">Mitochondrion</keyword>
<dbReference type="Gene3D" id="3.30.2180.10">
    <property type="entry name" value="ATP12-like"/>
    <property type="match status" value="1"/>
</dbReference>
<dbReference type="STRING" id="1109443.G4TD85"/>
<evidence type="ECO:0000256" key="1">
    <source>
        <dbReference type="ARBA" id="ARBA00004173"/>
    </source>
</evidence>
<dbReference type="OrthoDB" id="5673at2759"/>
<dbReference type="eggNOG" id="KOG3015">
    <property type="taxonomic scope" value="Eukaryota"/>
</dbReference>
<comment type="subcellular location">
    <subcellularLocation>
        <location evidence="1">Mitochondrion</location>
    </subcellularLocation>
</comment>
<proteinExistence type="inferred from homology"/>
<dbReference type="InParanoid" id="G4TD85"/>
<dbReference type="PANTHER" id="PTHR21013:SF10">
    <property type="entry name" value="ATP SYNTHASE MITOCHONDRIAL F1 COMPLEX ASSEMBLY FACTOR 2"/>
    <property type="match status" value="1"/>
</dbReference>
<evidence type="ECO:0000313" key="6">
    <source>
        <dbReference type="EMBL" id="CCA69265.1"/>
    </source>
</evidence>
<gene>
    <name evidence="6" type="ORF">PIIN_03164</name>
</gene>
<keyword evidence="5" id="KW-0143">Chaperone</keyword>
<dbReference type="InterPro" id="IPR011419">
    <property type="entry name" value="ATP12_ATP_synth-F1-assembly"/>
</dbReference>
<dbReference type="HOGENOM" id="CLU_047893_1_0_1"/>
<keyword evidence="3" id="KW-0809">Transit peptide</keyword>
<dbReference type="AlphaFoldDB" id="G4TD85"/>
<dbReference type="GO" id="GO:0033615">
    <property type="term" value="P:mitochondrial proton-transporting ATP synthase complex assembly"/>
    <property type="evidence" value="ECO:0007669"/>
    <property type="project" value="TreeGrafter"/>
</dbReference>
<dbReference type="InterPro" id="IPR023335">
    <property type="entry name" value="ATP12_ortho_dom_sf"/>
</dbReference>
<comment type="similarity">
    <text evidence="2">Belongs to the ATP12 family.</text>
</comment>
<reference evidence="6 7" key="1">
    <citation type="journal article" date="2011" name="PLoS Pathog.">
        <title>Endophytic Life Strategies Decoded by Genome and Transcriptome Analyses of the Mutualistic Root Symbiont Piriformospora indica.</title>
        <authorList>
            <person name="Zuccaro A."/>
            <person name="Lahrmann U."/>
            <person name="Guldener U."/>
            <person name="Langen G."/>
            <person name="Pfiffi S."/>
            <person name="Biedenkopf D."/>
            <person name="Wong P."/>
            <person name="Samans B."/>
            <person name="Grimm C."/>
            <person name="Basiewicz M."/>
            <person name="Murat C."/>
            <person name="Martin F."/>
            <person name="Kogel K.H."/>
        </authorList>
    </citation>
    <scope>NUCLEOTIDE SEQUENCE [LARGE SCALE GENOMIC DNA]</scope>
    <source>
        <strain evidence="6 7">DSM 11827</strain>
    </source>
</reference>
<dbReference type="Proteomes" id="UP000007148">
    <property type="component" value="Unassembled WGS sequence"/>
</dbReference>
<comment type="caution">
    <text evidence="6">The sequence shown here is derived from an EMBL/GenBank/DDBJ whole genome shotgun (WGS) entry which is preliminary data.</text>
</comment>
<dbReference type="GO" id="GO:0005739">
    <property type="term" value="C:mitochondrion"/>
    <property type="evidence" value="ECO:0007669"/>
    <property type="project" value="UniProtKB-SubCell"/>
</dbReference>
<dbReference type="Gene3D" id="1.10.3580.10">
    <property type="entry name" value="ATP12 ATPase"/>
    <property type="match status" value="1"/>
</dbReference>
<dbReference type="FunCoup" id="G4TD85">
    <property type="interactions" value="307"/>
</dbReference>
<dbReference type="PANTHER" id="PTHR21013">
    <property type="entry name" value="ATP SYNTHASE MITOCHONDRIAL F1 COMPLEX ASSEMBLY FACTOR 2/ATP12 PROTEIN, MITOCHONDRIAL PRECURSOR"/>
    <property type="match status" value="1"/>
</dbReference>
<accession>G4TD85</accession>
<name>G4TD85_SERID</name>
<keyword evidence="7" id="KW-1185">Reference proteome</keyword>
<organism evidence="6 7">
    <name type="scientific">Serendipita indica (strain DSM 11827)</name>
    <name type="common">Root endophyte fungus</name>
    <name type="synonym">Piriformospora indica</name>
    <dbReference type="NCBI Taxonomy" id="1109443"/>
    <lineage>
        <taxon>Eukaryota</taxon>
        <taxon>Fungi</taxon>
        <taxon>Dikarya</taxon>
        <taxon>Basidiomycota</taxon>
        <taxon>Agaricomycotina</taxon>
        <taxon>Agaricomycetes</taxon>
        <taxon>Sebacinales</taxon>
        <taxon>Serendipitaceae</taxon>
        <taxon>Serendipita</taxon>
    </lineage>
</organism>
<dbReference type="SUPFAM" id="SSF160909">
    <property type="entry name" value="ATP12-like"/>
    <property type="match status" value="1"/>
</dbReference>
<dbReference type="OMA" id="WDPVLHW"/>
<evidence type="ECO:0000256" key="5">
    <source>
        <dbReference type="ARBA" id="ARBA00023186"/>
    </source>
</evidence>
<sequence>MRVFPRASLRATNIVRINFHNAFRPRLYATASQDIPPVTQTNRAQTSMKRFWNAAHVRQGDDYIEVTLDGRALKTPGGNKLRVPASKKVLATLIANEWDVQDTILKAHALPLTSIASRAIDGLSTAEERLAVTENLLKYFDTDTICYHEEEPEQLARLQEQHWNPILEWARKEIGLDVLLFDSLLIGNQSADSKQQLRSIVNQFDAWSMAAFERAVYTTKSALIALALVKGRLNVDQAAQAAHVEVNSQIERWGEVEDSHDVDYQDIRQQLGSVACVLLDS</sequence>
<evidence type="ECO:0000256" key="4">
    <source>
        <dbReference type="ARBA" id="ARBA00023128"/>
    </source>
</evidence>
<dbReference type="InterPro" id="IPR042272">
    <property type="entry name" value="ATP12_ATP_synth-F1-assembly_N"/>
</dbReference>
<dbReference type="EMBL" id="CAFZ01000051">
    <property type="protein sequence ID" value="CCA69265.1"/>
    <property type="molecule type" value="Genomic_DNA"/>
</dbReference>
<evidence type="ECO:0000256" key="3">
    <source>
        <dbReference type="ARBA" id="ARBA00022946"/>
    </source>
</evidence>
<evidence type="ECO:0000256" key="2">
    <source>
        <dbReference type="ARBA" id="ARBA00008231"/>
    </source>
</evidence>
<protein>
    <submittedName>
        <fullName evidence="6">Related to ATP12-F1F0-ATPase complex assembly protein</fullName>
    </submittedName>
</protein>